<dbReference type="EMBL" id="PDSK01000112">
    <property type="protein sequence ID" value="PIE32559.1"/>
    <property type="molecule type" value="Genomic_DNA"/>
</dbReference>
<dbReference type="InterPro" id="IPR006638">
    <property type="entry name" value="Elp3/MiaA/NifB-like_rSAM"/>
</dbReference>
<evidence type="ECO:0000313" key="10">
    <source>
        <dbReference type="EMBL" id="PIE32559.1"/>
    </source>
</evidence>
<dbReference type="Proteomes" id="UP000230821">
    <property type="component" value="Unassembled WGS sequence"/>
</dbReference>
<comment type="cofactor">
    <cofactor evidence="1">
        <name>[4Fe-4S] cluster</name>
        <dbReference type="ChEBI" id="CHEBI:49883"/>
    </cofactor>
</comment>
<dbReference type="PROSITE" id="PS51332">
    <property type="entry name" value="B12_BINDING"/>
    <property type="match status" value="1"/>
</dbReference>
<dbReference type="InterPro" id="IPR006158">
    <property type="entry name" value="Cobalamin-bd"/>
</dbReference>
<keyword evidence="2" id="KW-0489">Methyltransferase</keyword>
<dbReference type="SUPFAM" id="SSF102114">
    <property type="entry name" value="Radical SAM enzymes"/>
    <property type="match status" value="1"/>
</dbReference>
<evidence type="ECO:0000256" key="2">
    <source>
        <dbReference type="ARBA" id="ARBA00022603"/>
    </source>
</evidence>
<dbReference type="PANTHER" id="PTHR43409:SF7">
    <property type="entry name" value="BLL1977 PROTEIN"/>
    <property type="match status" value="1"/>
</dbReference>
<dbReference type="InterPro" id="IPR007197">
    <property type="entry name" value="rSAM"/>
</dbReference>
<dbReference type="SFLD" id="SFLDG01082">
    <property type="entry name" value="B12-binding_domain_containing"/>
    <property type="match status" value="1"/>
</dbReference>
<dbReference type="Gene3D" id="3.80.30.20">
    <property type="entry name" value="tm_1862 like domain"/>
    <property type="match status" value="1"/>
</dbReference>
<dbReference type="AlphaFoldDB" id="A0A2G6KCM3"/>
<proteinExistence type="predicted"/>
<keyword evidence="6" id="KW-0408">Iron</keyword>
<keyword evidence="7" id="KW-0411">Iron-sulfur</keyword>
<dbReference type="Gene3D" id="3.40.50.280">
    <property type="entry name" value="Cobalamin-binding domain"/>
    <property type="match status" value="1"/>
</dbReference>
<organism evidence="10 11">
    <name type="scientific">candidate division KSB3 bacterium</name>
    <dbReference type="NCBI Taxonomy" id="2044937"/>
    <lineage>
        <taxon>Bacteria</taxon>
        <taxon>candidate division KSB3</taxon>
    </lineage>
</organism>
<evidence type="ECO:0000256" key="1">
    <source>
        <dbReference type="ARBA" id="ARBA00001966"/>
    </source>
</evidence>
<dbReference type="SFLD" id="SFLDG01123">
    <property type="entry name" value="methyltransferase_(Class_B)"/>
    <property type="match status" value="1"/>
</dbReference>
<sequence length="592" mass="68176">MKVTLISPDLQSTHFKFTPKEVKSFWFAKLTLPHLASLTPEDIDVQLIDEAVETINFDEPTDFVGITVNTYLAPRAYEISAEFRKRGIPVILGGVHPSLFSEEARQYADSVAIGEAETIWETILRDVEKGQLQPIYRATEYSSLENLPLPRRDLLKQDAYLTTNTIQTTRGCPFNCDFCSVTDFFGHTYRCRPLPEVIREIETLNLNRPMVFVDDNIIGRPDYALELFQAIKPYKARWGSQCSINLAKQPKIMKAAKESGCVAMFIGIESISQENLNDVHKGVNHVDKYYDAIQRIHDHGISINAGMILGMDHDDESVFERTLEFLEKTRIEYATFHILTPVPGTILYRQMEEQGRIIDRDWTKYNGGYTVFKPKLMSPEALEEGYYWTYNQFYSMRSIFKRIAEPSMEMFYKLALNLAYKRMIKRFPKGELPEMAKVLQTMNGEVHAMPSVNTTGLIPQTIEVTQQTVRNMGNTVDRFLKIRVHQQHTLQALFIDLTGVLNGISARRLRDRIAYALRKTRWDLIVNFEHVQFATLKGLKGFLPPYNRRTQSTITCLHVPAHFREYLEDFHQGLQFVEAENETKKNAVLDVG</sequence>
<evidence type="ECO:0000256" key="3">
    <source>
        <dbReference type="ARBA" id="ARBA00022679"/>
    </source>
</evidence>
<evidence type="ECO:0000256" key="7">
    <source>
        <dbReference type="ARBA" id="ARBA00023014"/>
    </source>
</evidence>
<protein>
    <submittedName>
        <fullName evidence="10">B12-binding domain-containing radical SAM protein</fullName>
    </submittedName>
</protein>
<dbReference type="InterPro" id="IPR058240">
    <property type="entry name" value="rSAM_sf"/>
</dbReference>
<dbReference type="Pfam" id="PF04055">
    <property type="entry name" value="Radical_SAM"/>
    <property type="match status" value="1"/>
</dbReference>
<dbReference type="Pfam" id="PF13282">
    <property type="entry name" value="DUF4070"/>
    <property type="match status" value="1"/>
</dbReference>
<reference evidence="10 11" key="1">
    <citation type="submission" date="2017-10" db="EMBL/GenBank/DDBJ databases">
        <title>Novel microbial diversity and functional potential in the marine mammal oral microbiome.</title>
        <authorList>
            <person name="Dudek N.K."/>
            <person name="Sun C.L."/>
            <person name="Burstein D."/>
            <person name="Kantor R.S."/>
            <person name="Aliaga Goltsman D.S."/>
            <person name="Bik E.M."/>
            <person name="Thomas B.C."/>
            <person name="Banfield J.F."/>
            <person name="Relman D.A."/>
        </authorList>
    </citation>
    <scope>NUCLEOTIDE SEQUENCE [LARGE SCALE GENOMIC DNA]</scope>
    <source>
        <strain evidence="10">DOLJORAL78_47_16</strain>
    </source>
</reference>
<dbReference type="SMART" id="SM00729">
    <property type="entry name" value="Elp3"/>
    <property type="match status" value="1"/>
</dbReference>
<dbReference type="GO" id="GO:0051539">
    <property type="term" value="F:4 iron, 4 sulfur cluster binding"/>
    <property type="evidence" value="ECO:0007669"/>
    <property type="project" value="UniProtKB-KW"/>
</dbReference>
<dbReference type="PANTHER" id="PTHR43409">
    <property type="entry name" value="ANAEROBIC MAGNESIUM-PROTOPORPHYRIN IX MONOMETHYL ESTER CYCLASE-RELATED"/>
    <property type="match status" value="1"/>
</dbReference>
<dbReference type="InterPro" id="IPR034466">
    <property type="entry name" value="Methyltransferase_Class_B"/>
</dbReference>
<evidence type="ECO:0000256" key="6">
    <source>
        <dbReference type="ARBA" id="ARBA00023004"/>
    </source>
</evidence>
<gene>
    <name evidence="10" type="ORF">CSA56_15260</name>
</gene>
<evidence type="ECO:0000256" key="5">
    <source>
        <dbReference type="ARBA" id="ARBA00022723"/>
    </source>
</evidence>
<dbReference type="GO" id="GO:0003824">
    <property type="term" value="F:catalytic activity"/>
    <property type="evidence" value="ECO:0007669"/>
    <property type="project" value="InterPro"/>
</dbReference>
<dbReference type="SFLD" id="SFLDS00029">
    <property type="entry name" value="Radical_SAM"/>
    <property type="match status" value="1"/>
</dbReference>
<feature type="domain" description="B12-binding" evidence="8">
    <location>
        <begin position="1"/>
        <end position="134"/>
    </location>
</feature>
<comment type="caution">
    <text evidence="10">The sequence shown here is derived from an EMBL/GenBank/DDBJ whole genome shotgun (WGS) entry which is preliminary data.</text>
</comment>
<dbReference type="InterPro" id="IPR025274">
    <property type="entry name" value="DUF4070"/>
</dbReference>
<dbReference type="PROSITE" id="PS51918">
    <property type="entry name" value="RADICAL_SAM"/>
    <property type="match status" value="1"/>
</dbReference>
<accession>A0A2G6KCM3</accession>
<evidence type="ECO:0000259" key="9">
    <source>
        <dbReference type="PROSITE" id="PS51918"/>
    </source>
</evidence>
<feature type="domain" description="Radical SAM core" evidence="9">
    <location>
        <begin position="158"/>
        <end position="380"/>
    </location>
</feature>
<keyword evidence="4" id="KW-0949">S-adenosyl-L-methionine</keyword>
<dbReference type="GO" id="GO:0031419">
    <property type="term" value="F:cobalamin binding"/>
    <property type="evidence" value="ECO:0007669"/>
    <property type="project" value="InterPro"/>
</dbReference>
<evidence type="ECO:0000259" key="8">
    <source>
        <dbReference type="PROSITE" id="PS51332"/>
    </source>
</evidence>
<keyword evidence="3" id="KW-0808">Transferase</keyword>
<dbReference type="InterPro" id="IPR023404">
    <property type="entry name" value="rSAM_horseshoe"/>
</dbReference>
<dbReference type="InterPro" id="IPR051198">
    <property type="entry name" value="BchE-like"/>
</dbReference>
<dbReference type="GO" id="GO:0005829">
    <property type="term" value="C:cytosol"/>
    <property type="evidence" value="ECO:0007669"/>
    <property type="project" value="TreeGrafter"/>
</dbReference>
<dbReference type="CDD" id="cd01335">
    <property type="entry name" value="Radical_SAM"/>
    <property type="match status" value="1"/>
</dbReference>
<evidence type="ECO:0000256" key="4">
    <source>
        <dbReference type="ARBA" id="ARBA00022691"/>
    </source>
</evidence>
<name>A0A2G6KCM3_9BACT</name>
<keyword evidence="5" id="KW-0479">Metal-binding</keyword>
<evidence type="ECO:0000313" key="11">
    <source>
        <dbReference type="Proteomes" id="UP000230821"/>
    </source>
</evidence>
<dbReference type="GO" id="GO:0046872">
    <property type="term" value="F:metal ion binding"/>
    <property type="evidence" value="ECO:0007669"/>
    <property type="project" value="UniProtKB-KW"/>
</dbReference>